<dbReference type="RefSeq" id="WP_184774667.1">
    <property type="nucleotide sequence ID" value="NZ_JACHGI010000031.1"/>
</dbReference>
<gene>
    <name evidence="1" type="ORF">HNQ96_006362</name>
</gene>
<comment type="caution">
    <text evidence="1">The sequence shown here is derived from an EMBL/GenBank/DDBJ whole genome shotgun (WGS) entry which is preliminary data.</text>
</comment>
<name>A0A8E1WMB1_9HYPH</name>
<proteinExistence type="predicted"/>
<protein>
    <submittedName>
        <fullName evidence="1">Uncharacterized protein</fullName>
    </submittedName>
</protein>
<reference evidence="1 2" key="1">
    <citation type="submission" date="2020-08" db="EMBL/GenBank/DDBJ databases">
        <title>Genomic Encyclopedia of Type Strains, Phase IV (KMG-IV): sequencing the most valuable type-strain genomes for metagenomic binning, comparative biology and taxonomic classification.</title>
        <authorList>
            <person name="Goeker M."/>
        </authorList>
    </citation>
    <scope>NUCLEOTIDE SEQUENCE [LARGE SCALE GENOMIC DNA]</scope>
    <source>
        <strain evidence="1 2">DSM 17454</strain>
    </source>
</reference>
<evidence type="ECO:0000313" key="2">
    <source>
        <dbReference type="Proteomes" id="UP000532373"/>
    </source>
</evidence>
<dbReference type="EMBL" id="JACHGI010000031">
    <property type="protein sequence ID" value="MBB6470464.1"/>
    <property type="molecule type" value="Genomic_DNA"/>
</dbReference>
<evidence type="ECO:0000313" key="1">
    <source>
        <dbReference type="EMBL" id="MBB6470464.1"/>
    </source>
</evidence>
<sequence>MIERLRLAVTIMKFVILDLVSEQSERRVSRIHAVISPLQHGAACRGHHIRRSRFDDVGRGHLTSRQIERLARLCAVLELRAAVANLLA</sequence>
<accession>A0A8E1WMB1</accession>
<dbReference type="Proteomes" id="UP000532373">
    <property type="component" value="Unassembled WGS sequence"/>
</dbReference>
<organism evidence="1 2">
    <name type="scientific">Aminobacter carboxidus</name>
    <dbReference type="NCBI Taxonomy" id="376165"/>
    <lineage>
        <taxon>Bacteria</taxon>
        <taxon>Pseudomonadati</taxon>
        <taxon>Pseudomonadota</taxon>
        <taxon>Alphaproteobacteria</taxon>
        <taxon>Hyphomicrobiales</taxon>
        <taxon>Phyllobacteriaceae</taxon>
        <taxon>Aminobacter</taxon>
    </lineage>
</organism>
<dbReference type="AlphaFoldDB" id="A0A8E1WMB1"/>